<evidence type="ECO:0000256" key="2">
    <source>
        <dbReference type="ARBA" id="ARBA00022679"/>
    </source>
</evidence>
<evidence type="ECO:0000313" key="4">
    <source>
        <dbReference type="EMBL" id="CAE28777.1"/>
    </source>
</evidence>
<protein>
    <submittedName>
        <fullName evidence="5">4'-phosphopantetheinyl transferase superfamily protein</fullName>
    </submittedName>
    <submittedName>
        <fullName evidence="4">Possible lipopeptide antibiotics iturin a biosynthesis protein</fullName>
    </submittedName>
</protein>
<dbReference type="eggNOG" id="COG2091">
    <property type="taxonomic scope" value="Bacteria"/>
</dbReference>
<dbReference type="GeneID" id="66894424"/>
<sequence length="235" mass="25830">MSEPVEIWEISFDEAGAVDWQLLDPRETAAADAFIHAEDRYRYGVIHTALRLRLSELLGIAAEAVPIVVGAHGRPFVAGRAAEIDFNLSHSRRTGLIAISKAGTVGVDVEDRDATADYSEMIDTIFEQHEAACLHRLEKSVRNDLFLRGWTRKEAVAKAVGTGFLLDPKLFQVPLDDGGSWSVSVRSPMSRRLALIDLSSDARAAAVAGVALPTRPRVRRFHFAQTLRSRAASTR</sequence>
<dbReference type="GO" id="GO:0005829">
    <property type="term" value="C:cytosol"/>
    <property type="evidence" value="ECO:0007669"/>
    <property type="project" value="TreeGrafter"/>
</dbReference>
<keyword evidence="6" id="KW-1185">Reference proteome</keyword>
<dbReference type="PANTHER" id="PTHR12215:SF10">
    <property type="entry name" value="L-AMINOADIPATE-SEMIALDEHYDE DEHYDROGENASE-PHOSPHOPANTETHEINYL TRANSFERASE"/>
    <property type="match status" value="1"/>
</dbReference>
<evidence type="ECO:0000256" key="1">
    <source>
        <dbReference type="ARBA" id="ARBA00010990"/>
    </source>
</evidence>
<dbReference type="KEGG" id="rpa:TX73_017245"/>
<dbReference type="InterPro" id="IPR050559">
    <property type="entry name" value="P-Pant_transferase_sf"/>
</dbReference>
<dbReference type="HOGENOM" id="CLU_057011_2_1_5"/>
<proteinExistence type="inferred from homology"/>
<accession>Q6N4K1</accession>
<evidence type="ECO:0000313" key="6">
    <source>
        <dbReference type="Proteomes" id="UP000001426"/>
    </source>
</evidence>
<keyword evidence="2 5" id="KW-0808">Transferase</keyword>
<dbReference type="SUPFAM" id="SSF56214">
    <property type="entry name" value="4'-phosphopantetheinyl transferase"/>
    <property type="match status" value="2"/>
</dbReference>
<gene>
    <name evidence="4" type="ordered locus">RPA3336</name>
    <name evidence="5" type="ORF">TX73_017245</name>
</gene>
<organism evidence="4">
    <name type="scientific">Rhodopseudomonas palustris (strain ATCC BAA-98 / CGA009)</name>
    <dbReference type="NCBI Taxonomy" id="258594"/>
    <lineage>
        <taxon>Bacteria</taxon>
        <taxon>Pseudomonadati</taxon>
        <taxon>Pseudomonadota</taxon>
        <taxon>Alphaproteobacteria</taxon>
        <taxon>Hyphomicrobiales</taxon>
        <taxon>Nitrobacteraceae</taxon>
        <taxon>Rhodopseudomonas</taxon>
    </lineage>
</organism>
<reference evidence="5" key="3">
    <citation type="submission" date="2022-12" db="EMBL/GenBank/DDBJ databases">
        <title>Complete genome sequence of Rhodopseudomonas palustris CGA0092 and corrections to the R. palustris CGA009 genome sequence.</title>
        <authorList>
            <person name="Mazny B.R."/>
            <person name="Sheff O.F."/>
            <person name="LaSarre B."/>
            <person name="McKinlay A."/>
            <person name="McKinlay J.B."/>
        </authorList>
    </citation>
    <scope>NUCLEOTIDE SEQUENCE</scope>
    <source>
        <strain evidence="5">CGA009</strain>
    </source>
</reference>
<feature type="domain" description="4'-phosphopantetheinyl transferase" evidence="3">
    <location>
        <begin position="105"/>
        <end position="191"/>
    </location>
</feature>
<dbReference type="Pfam" id="PF01648">
    <property type="entry name" value="ACPS"/>
    <property type="match status" value="1"/>
</dbReference>
<evidence type="ECO:0000313" key="5">
    <source>
        <dbReference type="EMBL" id="WCL93502.1"/>
    </source>
</evidence>
<dbReference type="EMBL" id="BX572603">
    <property type="protein sequence ID" value="CAE28777.1"/>
    <property type="molecule type" value="Genomic_DNA"/>
</dbReference>
<comment type="similarity">
    <text evidence="1">Belongs to the P-Pant transferase superfamily. Gsp/Sfp/HetI/AcpT family.</text>
</comment>
<dbReference type="PhylomeDB" id="Q6N4K1"/>
<dbReference type="GO" id="GO:0000287">
    <property type="term" value="F:magnesium ion binding"/>
    <property type="evidence" value="ECO:0007669"/>
    <property type="project" value="InterPro"/>
</dbReference>
<dbReference type="AlphaFoldDB" id="Q6N4K1"/>
<dbReference type="InterPro" id="IPR008278">
    <property type="entry name" value="4-PPantetheinyl_Trfase_dom"/>
</dbReference>
<dbReference type="GO" id="GO:0008897">
    <property type="term" value="F:holo-[acyl-carrier-protein] synthase activity"/>
    <property type="evidence" value="ECO:0007669"/>
    <property type="project" value="InterPro"/>
</dbReference>
<reference evidence="4 6" key="2">
    <citation type="journal article" date="2004" name="Nat. Biotechnol.">
        <title>Complete genome sequence of the metabolically versatile photosynthetic bacterium Rhodopseudomonas palustris.</title>
        <authorList>
            <person name="Larimer F.W."/>
            <person name="Chain P."/>
            <person name="Hauser L."/>
            <person name="Lamerdin J."/>
            <person name="Malfatti S."/>
            <person name="Do L."/>
            <person name="Land M.L."/>
            <person name="Pelletier D.A."/>
            <person name="Beatty J.T."/>
            <person name="Lang A.S."/>
            <person name="Tabita F.R."/>
            <person name="Gibson J.L."/>
            <person name="Hanson T.E."/>
            <person name="Bobst C."/>
            <person name="Torres J.L."/>
            <person name="Peres C."/>
            <person name="Harrison F.H."/>
            <person name="Gibson J."/>
            <person name="Harwood C.S."/>
        </authorList>
    </citation>
    <scope>NUCLEOTIDE SEQUENCE [LARGE SCALE GENOMIC DNA]</scope>
    <source>
        <strain evidence="6">ATCC BAA-98 / CGA009</strain>
        <strain evidence="4">CGA009</strain>
    </source>
</reference>
<dbReference type="Gene3D" id="3.90.470.20">
    <property type="entry name" value="4'-phosphopantetheinyl transferase domain"/>
    <property type="match status" value="1"/>
</dbReference>
<dbReference type="GO" id="GO:0019878">
    <property type="term" value="P:lysine biosynthetic process via aminoadipic acid"/>
    <property type="evidence" value="ECO:0007669"/>
    <property type="project" value="TreeGrafter"/>
</dbReference>
<dbReference type="RefSeq" id="WP_011158878.1">
    <property type="nucleotide sequence ID" value="NZ_CP116810.1"/>
</dbReference>
<evidence type="ECO:0000259" key="3">
    <source>
        <dbReference type="Pfam" id="PF01648"/>
    </source>
</evidence>
<dbReference type="Proteomes" id="UP000001426">
    <property type="component" value="Chromosome"/>
</dbReference>
<reference evidence="5" key="1">
    <citation type="submission" date="2003-07" db="EMBL/GenBank/DDBJ databases">
        <authorList>
            <consortium name="Rhodopseudomonas genome consortium"/>
            <person name="Larimer F."/>
            <person name="Harwood C."/>
        </authorList>
    </citation>
    <scope>NUCLEOTIDE SEQUENCE</scope>
    <source>
        <strain evidence="5">CGA009</strain>
    </source>
</reference>
<dbReference type="PANTHER" id="PTHR12215">
    <property type="entry name" value="PHOSPHOPANTETHEINE TRANSFERASE"/>
    <property type="match status" value="1"/>
</dbReference>
<dbReference type="STRING" id="258594.RPA3336"/>
<name>Q6N4K1_RHOPA</name>
<dbReference type="InterPro" id="IPR037143">
    <property type="entry name" value="4-PPantetheinyl_Trfase_dom_sf"/>
</dbReference>
<dbReference type="EMBL" id="CP116810">
    <property type="protein sequence ID" value="WCL93502.1"/>
    <property type="molecule type" value="Genomic_DNA"/>
</dbReference>